<protein>
    <submittedName>
        <fullName evidence="7">Leucine-rich repeat domain-containing protein</fullName>
    </submittedName>
</protein>
<keyword evidence="1" id="KW-0433">Leucine-rich repeat</keyword>
<dbReference type="Pfam" id="PF13855">
    <property type="entry name" value="LRR_8"/>
    <property type="match status" value="2"/>
</dbReference>
<feature type="chain" id="PRO_5047131442" evidence="5">
    <location>
        <begin position="17"/>
        <end position="542"/>
    </location>
</feature>
<dbReference type="Pfam" id="PF18962">
    <property type="entry name" value="Por_Secre_tail"/>
    <property type="match status" value="1"/>
</dbReference>
<gene>
    <name evidence="7" type="ORF">H9628_10195</name>
</gene>
<evidence type="ECO:0000256" key="5">
    <source>
        <dbReference type="SAM" id="SignalP"/>
    </source>
</evidence>
<dbReference type="SMART" id="SM00369">
    <property type="entry name" value="LRR_TYP"/>
    <property type="match status" value="8"/>
</dbReference>
<accession>A0ABR8WP50</accession>
<keyword evidence="8" id="KW-1185">Reference proteome</keyword>
<comment type="caution">
    <text evidence="7">The sequence shown here is derived from an EMBL/GenBank/DDBJ whole genome shotgun (WGS) entry which is preliminary data.</text>
</comment>
<organism evidence="7 8">
    <name type="scientific">Kaistella pullorum</name>
    <dbReference type="NCBI Taxonomy" id="2763074"/>
    <lineage>
        <taxon>Bacteria</taxon>
        <taxon>Pseudomonadati</taxon>
        <taxon>Bacteroidota</taxon>
        <taxon>Flavobacteriia</taxon>
        <taxon>Flavobacteriales</taxon>
        <taxon>Weeksellaceae</taxon>
        <taxon>Chryseobacterium group</taxon>
        <taxon>Kaistella</taxon>
    </lineage>
</organism>
<dbReference type="PANTHER" id="PTHR48060">
    <property type="entry name" value="DNA DAMAGE-REPAIR/TOLERATION PROTEIN DRT100"/>
    <property type="match status" value="1"/>
</dbReference>
<dbReference type="PANTHER" id="PTHR48060:SF24">
    <property type="entry name" value="NON-SPECIFIC SERINE_THREONINE PROTEIN KINASE"/>
    <property type="match status" value="1"/>
</dbReference>
<dbReference type="InterPro" id="IPR032675">
    <property type="entry name" value="LRR_dom_sf"/>
</dbReference>
<evidence type="ECO:0000313" key="7">
    <source>
        <dbReference type="EMBL" id="MBD8018845.1"/>
    </source>
</evidence>
<dbReference type="PROSITE" id="PS50835">
    <property type="entry name" value="IG_LIKE"/>
    <property type="match status" value="1"/>
</dbReference>
<feature type="signal peptide" evidence="5">
    <location>
        <begin position="1"/>
        <end position="16"/>
    </location>
</feature>
<name>A0ABR8WP50_9FLAO</name>
<dbReference type="InterPro" id="IPR013783">
    <property type="entry name" value="Ig-like_fold"/>
</dbReference>
<evidence type="ECO:0000256" key="2">
    <source>
        <dbReference type="ARBA" id="ARBA00022729"/>
    </source>
</evidence>
<dbReference type="EMBL" id="JACSPS010000003">
    <property type="protein sequence ID" value="MBD8018845.1"/>
    <property type="molecule type" value="Genomic_DNA"/>
</dbReference>
<keyword evidence="2 5" id="KW-0732">Signal</keyword>
<dbReference type="Gene3D" id="3.80.10.10">
    <property type="entry name" value="Ribonuclease Inhibitor"/>
    <property type="match status" value="3"/>
</dbReference>
<dbReference type="InterPro" id="IPR036179">
    <property type="entry name" value="Ig-like_dom_sf"/>
</dbReference>
<dbReference type="Pfam" id="PF00560">
    <property type="entry name" value="LRR_1"/>
    <property type="match status" value="3"/>
</dbReference>
<dbReference type="Proteomes" id="UP000626242">
    <property type="component" value="Unassembled WGS sequence"/>
</dbReference>
<dbReference type="InterPro" id="IPR053211">
    <property type="entry name" value="DNA_repair-toleration"/>
</dbReference>
<dbReference type="PRINTS" id="PR00019">
    <property type="entry name" value="LEURICHRPT"/>
</dbReference>
<evidence type="ECO:0000256" key="4">
    <source>
        <dbReference type="ARBA" id="ARBA00023157"/>
    </source>
</evidence>
<evidence type="ECO:0000256" key="3">
    <source>
        <dbReference type="ARBA" id="ARBA00022737"/>
    </source>
</evidence>
<reference evidence="7 8" key="1">
    <citation type="submission" date="2020-08" db="EMBL/GenBank/DDBJ databases">
        <title>A Genomic Blueprint of the Chicken Gut Microbiome.</title>
        <authorList>
            <person name="Gilroy R."/>
            <person name="Ravi A."/>
            <person name="Getino M."/>
            <person name="Pursley I."/>
            <person name="Horton D.L."/>
            <person name="Alikhan N.-F."/>
            <person name="Baker D."/>
            <person name="Gharbi K."/>
            <person name="Hall N."/>
            <person name="Watson M."/>
            <person name="Adriaenssens E.M."/>
            <person name="Foster-Nyarko E."/>
            <person name="Jarju S."/>
            <person name="Secka A."/>
            <person name="Antonio M."/>
            <person name="Oren A."/>
            <person name="Chaudhuri R."/>
            <person name="La Ragione R.M."/>
            <person name="Hildebrand F."/>
            <person name="Pallen M.J."/>
        </authorList>
    </citation>
    <scope>NUCLEOTIDE SEQUENCE [LARGE SCALE GENOMIC DNA]</scope>
    <source>
        <strain evidence="7 8">Sa1CVA4</strain>
    </source>
</reference>
<dbReference type="SMART" id="SM00365">
    <property type="entry name" value="LRR_SD22"/>
    <property type="match status" value="7"/>
</dbReference>
<dbReference type="RefSeq" id="WP_251834040.1">
    <property type="nucleotide sequence ID" value="NZ_JACSPS010000003.1"/>
</dbReference>
<dbReference type="NCBIfam" id="TIGR04183">
    <property type="entry name" value="Por_Secre_tail"/>
    <property type="match status" value="1"/>
</dbReference>
<dbReference type="SUPFAM" id="SSF52058">
    <property type="entry name" value="L domain-like"/>
    <property type="match status" value="1"/>
</dbReference>
<dbReference type="Gene3D" id="2.60.40.10">
    <property type="entry name" value="Immunoglobulins"/>
    <property type="match status" value="1"/>
</dbReference>
<keyword evidence="3" id="KW-0677">Repeat</keyword>
<dbReference type="InterPro" id="IPR001611">
    <property type="entry name" value="Leu-rich_rpt"/>
</dbReference>
<sequence>MKKILLLLFFSQLFFAQKYSISFAERTALVNIYNSTSGSGWSQTWDLEKDPRYWYGIKIRNGNVIEINLRGNALKGAFPIYFSTFSKLERLDLSSNQLTGEVSNSISGLGNLTRLDISNNRLTGDPSAAITPLLNLTEISLGNNFFVFNDVGSFIENFKKLEVLDLSAVGLTAVPFKITALTALKSLNLSNNSISQNFSALSSLNNVTELNLSGNKLTRIPTEISTLPLTSLDVSANLFSSNYATTLTSLKSLEWLSLSNNQIETFPAELAQLTNLIHLNLSSNKLSGDFASLTPLKKLTQLYLDNNLIEGTFPAVLLQNKSLQMLSLTGNQLSGTIPDGIPALTFLENNRFSKQEIKDFVLKENPVTDFTYSPQRYDEAQTLAAPLGGSASIPQSLSGPEYQFSWYKNLEEKTPQTTQSYFISKTEESDYTKYTCEAYYFEKLPKEILEISFFREPVTLMKQLATEEVLKDLIIYPNPTSDYLNIKTSQIQIENIYIFDLSGKLLLTTKSKQIDVRALPSATYVISIKTADALKSFKFIKH</sequence>
<evidence type="ECO:0000256" key="1">
    <source>
        <dbReference type="ARBA" id="ARBA00022614"/>
    </source>
</evidence>
<evidence type="ECO:0000313" key="8">
    <source>
        <dbReference type="Proteomes" id="UP000626242"/>
    </source>
</evidence>
<proteinExistence type="predicted"/>
<dbReference type="SUPFAM" id="SSF48726">
    <property type="entry name" value="Immunoglobulin"/>
    <property type="match status" value="1"/>
</dbReference>
<dbReference type="CDD" id="cd00096">
    <property type="entry name" value="Ig"/>
    <property type="match status" value="1"/>
</dbReference>
<dbReference type="InterPro" id="IPR003591">
    <property type="entry name" value="Leu-rich_rpt_typical-subtyp"/>
</dbReference>
<evidence type="ECO:0000259" key="6">
    <source>
        <dbReference type="PROSITE" id="PS50835"/>
    </source>
</evidence>
<dbReference type="PROSITE" id="PS51450">
    <property type="entry name" value="LRR"/>
    <property type="match status" value="4"/>
</dbReference>
<dbReference type="InterPro" id="IPR007110">
    <property type="entry name" value="Ig-like_dom"/>
</dbReference>
<keyword evidence="4" id="KW-1015">Disulfide bond</keyword>
<feature type="domain" description="Ig-like" evidence="6">
    <location>
        <begin position="374"/>
        <end position="452"/>
    </location>
</feature>
<dbReference type="InterPro" id="IPR026444">
    <property type="entry name" value="Secre_tail"/>
</dbReference>